<sequence length="227" mass="24721">MAKGERVIIFLGLSLTSEEASSVLPDADYRPPAARGDLLSAADEGADILGLIDGVFYQQAAVAPREILYALKKGIAVIGGSSMGALRAAELEGMGMIGVGEIYKWYKEGILNSDDAVAVAFNPDTLKPISEPFVNFFSTVKVLTSRGLISRGEGEEILESARQLPFQLRNASRVIQKGIQNGLIVERGKELLQLLRQYWVDQKRLDALEVVKRAASLKHKEINGVHE</sequence>
<accession>A0A7C3ESE4</accession>
<organism evidence="2">
    <name type="scientific">Candidatus Methanomethylicus mesodigestus</name>
    <dbReference type="NCBI Taxonomy" id="1867258"/>
    <lineage>
        <taxon>Archaea</taxon>
        <taxon>Thermoproteota</taxon>
        <taxon>Methanosuratincolia</taxon>
        <taxon>Candidatus Methanomethylicales</taxon>
        <taxon>Candidatus Methanomethylicaceae</taxon>
        <taxon>Candidatus Methanomethylicus</taxon>
    </lineage>
</organism>
<evidence type="ECO:0000259" key="1">
    <source>
        <dbReference type="Pfam" id="PF07812"/>
    </source>
</evidence>
<reference evidence="2" key="1">
    <citation type="journal article" date="2020" name="mSystems">
        <title>Genome- and Community-Level Interaction Insights into Carbon Utilization and Element Cycling Functions of Hydrothermarchaeota in Hydrothermal Sediment.</title>
        <authorList>
            <person name="Zhou Z."/>
            <person name="Liu Y."/>
            <person name="Xu W."/>
            <person name="Pan J."/>
            <person name="Luo Z.H."/>
            <person name="Li M."/>
        </authorList>
    </citation>
    <scope>NUCLEOTIDE SEQUENCE [LARGE SCALE GENOMIC DNA]</scope>
    <source>
        <strain evidence="2">SpSt-468</strain>
    </source>
</reference>
<dbReference type="InterPro" id="IPR012924">
    <property type="entry name" value="TfuA_core"/>
</dbReference>
<protein>
    <submittedName>
        <fullName evidence="2">TfuA-related McrA-glycine thioamidation protein</fullName>
    </submittedName>
</protein>
<dbReference type="EMBL" id="DSTX01000002">
    <property type="protein sequence ID" value="HFK20200.1"/>
    <property type="molecule type" value="Genomic_DNA"/>
</dbReference>
<evidence type="ECO:0000313" key="2">
    <source>
        <dbReference type="EMBL" id="HFK20200.1"/>
    </source>
</evidence>
<gene>
    <name evidence="2" type="ORF">ENS19_02865</name>
</gene>
<dbReference type="Pfam" id="PF07812">
    <property type="entry name" value="TfuA"/>
    <property type="match status" value="1"/>
</dbReference>
<proteinExistence type="predicted"/>
<feature type="domain" description="TfuA-like core" evidence="1">
    <location>
        <begin position="53"/>
        <end position="169"/>
    </location>
</feature>
<dbReference type="NCBIfam" id="NF033432">
    <property type="entry name" value="ThioGly_TfuA_rel"/>
    <property type="match status" value="1"/>
</dbReference>
<comment type="caution">
    <text evidence="2">The sequence shown here is derived from an EMBL/GenBank/DDBJ whole genome shotgun (WGS) entry which is preliminary data.</text>
</comment>
<dbReference type="AlphaFoldDB" id="A0A7C3ESE4"/>
<name>A0A7C3ESE4_9CREN</name>